<organism evidence="2 3">
    <name type="scientific">Amanita muscaria (strain Koide BX008)</name>
    <dbReference type="NCBI Taxonomy" id="946122"/>
    <lineage>
        <taxon>Eukaryota</taxon>
        <taxon>Fungi</taxon>
        <taxon>Dikarya</taxon>
        <taxon>Basidiomycota</taxon>
        <taxon>Agaricomycotina</taxon>
        <taxon>Agaricomycetes</taxon>
        <taxon>Agaricomycetidae</taxon>
        <taxon>Agaricales</taxon>
        <taxon>Pluteineae</taxon>
        <taxon>Amanitaceae</taxon>
        <taxon>Amanita</taxon>
    </lineage>
</organism>
<dbReference type="OrthoDB" id="565731at2759"/>
<evidence type="ECO:0000256" key="1">
    <source>
        <dbReference type="SAM" id="MobiDB-lite"/>
    </source>
</evidence>
<sequence length="332" mass="38024">MQASFIAKRSLASLRLQHGFFTTRCLHNTPAVYKKKSTVGIDDLFFDESSGNLFEDEVSTSMSTKQSSAPSASVPASLTSDITSTPKKKRLTYEERQTRYDELLAFVKPRLGRNPEVKPVKPHIRNSAWLQLVSLAETERQLQEIAELFPAWKDSGRELNATFSELFVRRCEELSCPKVAINVFGDYAKYNLKLTLPAARQLLHSVHLTEPREAYGMALLYSMYNLPEISKDLVSFSMLLTALFKENSKESTRLAKRFVPNLKQLVVGSGKNQQQQEEPVGTTSGQKEKWNTWLKWSLKKVDKALFVQNGLREEWLRDWRMRSGHILEPTRF</sequence>
<protein>
    <submittedName>
        <fullName evidence="2">Uncharacterized protein</fullName>
    </submittedName>
</protein>
<dbReference type="AlphaFoldDB" id="A0A0C2WST2"/>
<feature type="compositionally biased region" description="Low complexity" evidence="1">
    <location>
        <begin position="67"/>
        <end position="77"/>
    </location>
</feature>
<proteinExistence type="predicted"/>
<keyword evidence="3" id="KW-1185">Reference proteome</keyword>
<gene>
    <name evidence="2" type="ORF">M378DRAFT_162921</name>
</gene>
<reference evidence="2 3" key="1">
    <citation type="submission" date="2014-04" db="EMBL/GenBank/DDBJ databases">
        <title>Evolutionary Origins and Diversification of the Mycorrhizal Mutualists.</title>
        <authorList>
            <consortium name="DOE Joint Genome Institute"/>
            <consortium name="Mycorrhizal Genomics Consortium"/>
            <person name="Kohler A."/>
            <person name="Kuo A."/>
            <person name="Nagy L.G."/>
            <person name="Floudas D."/>
            <person name="Copeland A."/>
            <person name="Barry K.W."/>
            <person name="Cichocki N."/>
            <person name="Veneault-Fourrey C."/>
            <person name="LaButti K."/>
            <person name="Lindquist E.A."/>
            <person name="Lipzen A."/>
            <person name="Lundell T."/>
            <person name="Morin E."/>
            <person name="Murat C."/>
            <person name="Riley R."/>
            <person name="Ohm R."/>
            <person name="Sun H."/>
            <person name="Tunlid A."/>
            <person name="Henrissat B."/>
            <person name="Grigoriev I.V."/>
            <person name="Hibbett D.S."/>
            <person name="Martin F."/>
        </authorList>
    </citation>
    <scope>NUCLEOTIDE SEQUENCE [LARGE SCALE GENOMIC DNA]</scope>
    <source>
        <strain evidence="2 3">Koide BX008</strain>
    </source>
</reference>
<dbReference type="EMBL" id="KN818247">
    <property type="protein sequence ID" value="KIL64767.1"/>
    <property type="molecule type" value="Genomic_DNA"/>
</dbReference>
<feature type="region of interest" description="Disordered" evidence="1">
    <location>
        <begin position="57"/>
        <end position="88"/>
    </location>
</feature>
<evidence type="ECO:0000313" key="2">
    <source>
        <dbReference type="EMBL" id="KIL64767.1"/>
    </source>
</evidence>
<name>A0A0C2WST2_AMAMK</name>
<dbReference type="HOGENOM" id="CLU_069658_0_0_1"/>
<dbReference type="Proteomes" id="UP000054549">
    <property type="component" value="Unassembled WGS sequence"/>
</dbReference>
<dbReference type="InParanoid" id="A0A0C2WST2"/>
<evidence type="ECO:0000313" key="3">
    <source>
        <dbReference type="Proteomes" id="UP000054549"/>
    </source>
</evidence>
<accession>A0A0C2WST2</accession>